<proteinExistence type="predicted"/>
<protein>
    <submittedName>
        <fullName evidence="1">Uncharacterized protein</fullName>
    </submittedName>
</protein>
<evidence type="ECO:0000313" key="1">
    <source>
        <dbReference type="EMBL" id="VEL07603.1"/>
    </source>
</evidence>
<reference evidence="1" key="1">
    <citation type="submission" date="2018-11" db="EMBL/GenBank/DDBJ databases">
        <authorList>
            <consortium name="Pathogen Informatics"/>
        </authorList>
    </citation>
    <scope>NUCLEOTIDE SEQUENCE</scope>
</reference>
<dbReference type="Proteomes" id="UP000784294">
    <property type="component" value="Unassembled WGS sequence"/>
</dbReference>
<organism evidence="1 2">
    <name type="scientific">Protopolystoma xenopodis</name>
    <dbReference type="NCBI Taxonomy" id="117903"/>
    <lineage>
        <taxon>Eukaryota</taxon>
        <taxon>Metazoa</taxon>
        <taxon>Spiralia</taxon>
        <taxon>Lophotrochozoa</taxon>
        <taxon>Platyhelminthes</taxon>
        <taxon>Monogenea</taxon>
        <taxon>Polyopisthocotylea</taxon>
        <taxon>Polystomatidea</taxon>
        <taxon>Polystomatidae</taxon>
        <taxon>Protopolystoma</taxon>
    </lineage>
</organism>
<evidence type="ECO:0000313" key="2">
    <source>
        <dbReference type="Proteomes" id="UP000784294"/>
    </source>
</evidence>
<accession>A0A448WBD5</accession>
<comment type="caution">
    <text evidence="1">The sequence shown here is derived from an EMBL/GenBank/DDBJ whole genome shotgun (WGS) entry which is preliminary data.</text>
</comment>
<dbReference type="AlphaFoldDB" id="A0A448WBD5"/>
<sequence>MDLMELFGLLLIAYPETTARQALEQLHTALDTGAAANVACKWLVGQGVDTNLAKLLCSKPSFSANNRGLEPVADFAQRIKYFTDLMGNTAAYTTEIRSDETGRLTSNSKKFCCFIKT</sequence>
<keyword evidence="2" id="KW-1185">Reference proteome</keyword>
<name>A0A448WBD5_9PLAT</name>
<dbReference type="EMBL" id="CAAALY010002075">
    <property type="protein sequence ID" value="VEL07603.1"/>
    <property type="molecule type" value="Genomic_DNA"/>
</dbReference>
<gene>
    <name evidence="1" type="ORF">PXEA_LOCUS1043</name>
</gene>